<comment type="caution">
    <text evidence="11">The sequence shown here is derived from an EMBL/GenBank/DDBJ whole genome shotgun (WGS) entry which is preliminary data.</text>
</comment>
<feature type="region of interest" description="Disordered" evidence="10">
    <location>
        <begin position="30"/>
        <end position="58"/>
    </location>
</feature>
<evidence type="ECO:0000256" key="3">
    <source>
        <dbReference type="ARBA" id="ARBA00022679"/>
    </source>
</evidence>
<keyword evidence="1 9" id="KW-0820">tRNA-binding</keyword>
<dbReference type="EMBL" id="QLNQ01000011">
    <property type="protein sequence ID" value="RCK66526.1"/>
    <property type="molecule type" value="Genomic_DNA"/>
</dbReference>
<dbReference type="GO" id="GO:0160104">
    <property type="term" value="F:tRNA (guanine(26)-N2)-dimethyltransferase activity"/>
    <property type="evidence" value="ECO:0007669"/>
    <property type="project" value="UniProtKB-UniRule"/>
</dbReference>
<dbReference type="Pfam" id="PF02005">
    <property type="entry name" value="TRM"/>
    <property type="match status" value="1"/>
</dbReference>
<evidence type="ECO:0000256" key="7">
    <source>
        <dbReference type="ARBA" id="ARBA00039099"/>
    </source>
</evidence>
<proteinExistence type="inferred from homology"/>
<dbReference type="PANTHER" id="PTHR10631">
    <property type="entry name" value="N 2 ,N 2 -DIMETHYLGUANOSINE TRNA METHYLTRANSFERASE"/>
    <property type="match status" value="1"/>
</dbReference>
<evidence type="ECO:0000256" key="2">
    <source>
        <dbReference type="ARBA" id="ARBA00022603"/>
    </source>
</evidence>
<feature type="compositionally biased region" description="Low complexity" evidence="10">
    <location>
        <begin position="419"/>
        <end position="430"/>
    </location>
</feature>
<protein>
    <recommendedName>
        <fullName evidence="7 9">tRNA (guanine(26)-N(2))-dimethyltransferase</fullName>
        <ecNumber evidence="7 9">2.1.1.216</ecNumber>
    </recommendedName>
</protein>
<keyword evidence="3 9" id="KW-0808">Transferase</keyword>
<dbReference type="EC" id="2.1.1.216" evidence="7 9"/>
<dbReference type="GO" id="GO:0000049">
    <property type="term" value="F:tRNA binding"/>
    <property type="evidence" value="ECO:0007669"/>
    <property type="project" value="UniProtKB-UniRule"/>
</dbReference>
<dbReference type="PANTHER" id="PTHR10631:SF3">
    <property type="entry name" value="TRNA (GUANINE(26)-N(2))-DIMETHYLTRANSFERASE"/>
    <property type="match status" value="1"/>
</dbReference>
<evidence type="ECO:0000256" key="10">
    <source>
        <dbReference type="SAM" id="MobiDB-lite"/>
    </source>
</evidence>
<dbReference type="GO" id="GO:0002940">
    <property type="term" value="P:tRNA N2-guanine methylation"/>
    <property type="evidence" value="ECO:0007669"/>
    <property type="project" value="TreeGrafter"/>
</dbReference>
<gene>
    <name evidence="11" type="primary">TRM1_1</name>
    <name evidence="11" type="ORF">Cantr_03533</name>
</gene>
<feature type="compositionally biased region" description="Low complexity" evidence="10">
    <location>
        <begin position="30"/>
        <end position="43"/>
    </location>
</feature>
<evidence type="ECO:0000256" key="5">
    <source>
        <dbReference type="ARBA" id="ARBA00022694"/>
    </source>
</evidence>
<dbReference type="GO" id="GO:0005634">
    <property type="term" value="C:nucleus"/>
    <property type="evidence" value="ECO:0007669"/>
    <property type="project" value="TreeGrafter"/>
</dbReference>
<keyword evidence="12" id="KW-1185">Reference proteome</keyword>
<evidence type="ECO:0000256" key="8">
    <source>
        <dbReference type="ARBA" id="ARBA00051897"/>
    </source>
</evidence>
<dbReference type="CDD" id="cd02440">
    <property type="entry name" value="AdoMet_MTases"/>
    <property type="match status" value="1"/>
</dbReference>
<feature type="region of interest" description="Disordered" evidence="10">
    <location>
        <begin position="452"/>
        <end position="500"/>
    </location>
</feature>
<evidence type="ECO:0000256" key="1">
    <source>
        <dbReference type="ARBA" id="ARBA00022555"/>
    </source>
</evidence>
<evidence type="ECO:0000256" key="4">
    <source>
        <dbReference type="ARBA" id="ARBA00022691"/>
    </source>
</evidence>
<keyword evidence="2 9" id="KW-0489">Methyltransferase</keyword>
<dbReference type="STRING" id="5486.A0A367YKX8"/>
<evidence type="ECO:0000313" key="12">
    <source>
        <dbReference type="Proteomes" id="UP000253472"/>
    </source>
</evidence>
<sequence>MIRRVISSFVSRMSTSHAVSESSNLAATATAAATASTPTTTVSPTPPPADNKISPTTTVSSEFNTVTEGKATILTPKADEVFYNPIQQFNRDLSIMAIQAYDQLRHEAHEATSNRNKKKKKLNGLKILESLSASGLRSCRYGLEIPEASRIVANDLLPEAVEQIKQNVEHNGLAGKVAANQGDAIKFMASTDEKFHVVDLDPYGTAAPFIDSAIQCLEEDGMLLVTCTDAAVLAGSGYPEKCYALLILNLIASTAAKYKKSVEPMLCLSIDYYFRLFVKVRTSPIAVKNHASETMLVYGCNGCGDKLFQPLGNRKDNKFNYPKMVGSHSCKYCESSYNVAGPMYAGSLQLSAFIDKILEINAKADREVYSTTERIRGMLTIAKNELEHPFYFNVNQLCSLFKCPPLSLQNPTPSRQTCRGSRSSRSSSSGGEREMGKDKELNTVGAKVIAYLQQHPKHDTNADFESESAESKRIHELRKVKMVRFQQNPRKNWGPQKRGK</sequence>
<keyword evidence="5 9" id="KW-0819">tRNA processing</keyword>
<dbReference type="OrthoDB" id="6349953at2759"/>
<dbReference type="NCBIfam" id="TIGR00308">
    <property type="entry name" value="TRM1"/>
    <property type="match status" value="1"/>
</dbReference>
<dbReference type="PROSITE" id="PS51626">
    <property type="entry name" value="SAM_MT_TRM1"/>
    <property type="match status" value="1"/>
</dbReference>
<organism evidence="11 12">
    <name type="scientific">Candida viswanathii</name>
    <dbReference type="NCBI Taxonomy" id="5486"/>
    <lineage>
        <taxon>Eukaryota</taxon>
        <taxon>Fungi</taxon>
        <taxon>Dikarya</taxon>
        <taxon>Ascomycota</taxon>
        <taxon>Saccharomycotina</taxon>
        <taxon>Pichiomycetes</taxon>
        <taxon>Debaryomycetaceae</taxon>
        <taxon>Candida/Lodderomyces clade</taxon>
        <taxon>Candida</taxon>
    </lineage>
</organism>
<evidence type="ECO:0000256" key="6">
    <source>
        <dbReference type="ARBA" id="ARBA00022884"/>
    </source>
</evidence>
<evidence type="ECO:0000256" key="9">
    <source>
        <dbReference type="PROSITE-ProRule" id="PRU00958"/>
    </source>
</evidence>
<dbReference type="Gene3D" id="3.40.50.150">
    <property type="entry name" value="Vaccinia Virus protein VP39"/>
    <property type="match status" value="1"/>
</dbReference>
<keyword evidence="6 9" id="KW-0694">RNA-binding</keyword>
<reference evidence="11 12" key="1">
    <citation type="submission" date="2018-06" db="EMBL/GenBank/DDBJ databases">
        <title>Whole genome sequencing of Candida tropicalis (genome annotated by CSBL at Korea University).</title>
        <authorList>
            <person name="Ahn J."/>
        </authorList>
    </citation>
    <scope>NUCLEOTIDE SEQUENCE [LARGE SCALE GENOMIC DNA]</scope>
    <source>
        <strain evidence="11 12">ATCC 20962</strain>
    </source>
</reference>
<comment type="similarity">
    <text evidence="9">Belongs to the class I-like SAM-binding methyltransferase superfamily. Trm1 family.</text>
</comment>
<dbReference type="InterPro" id="IPR029063">
    <property type="entry name" value="SAM-dependent_MTases_sf"/>
</dbReference>
<evidence type="ECO:0000313" key="11">
    <source>
        <dbReference type="EMBL" id="RCK66526.1"/>
    </source>
</evidence>
<comment type="catalytic activity">
    <reaction evidence="8 9">
        <text>guanosine(26) in tRNA + 2 S-adenosyl-L-methionine = N(2)-dimethylguanosine(26) in tRNA + 2 S-adenosyl-L-homocysteine + 2 H(+)</text>
        <dbReference type="Rhea" id="RHEA:43140"/>
        <dbReference type="Rhea" id="RHEA-COMP:10359"/>
        <dbReference type="Rhea" id="RHEA-COMP:10360"/>
        <dbReference type="ChEBI" id="CHEBI:15378"/>
        <dbReference type="ChEBI" id="CHEBI:57856"/>
        <dbReference type="ChEBI" id="CHEBI:59789"/>
        <dbReference type="ChEBI" id="CHEBI:74269"/>
        <dbReference type="ChEBI" id="CHEBI:74513"/>
        <dbReference type="EC" id="2.1.1.216"/>
    </reaction>
</comment>
<dbReference type="Proteomes" id="UP000253472">
    <property type="component" value="Unassembled WGS sequence"/>
</dbReference>
<keyword evidence="4 9" id="KW-0949">S-adenosyl-L-methionine</keyword>
<feature type="compositionally biased region" description="Basic and acidic residues" evidence="10">
    <location>
        <begin position="469"/>
        <end position="479"/>
    </location>
</feature>
<dbReference type="FunFam" id="3.40.50.150:FF:000051">
    <property type="entry name" value="tRNA (guanine(26)-N(2))-dimethyltransferase"/>
    <property type="match status" value="1"/>
</dbReference>
<dbReference type="InterPro" id="IPR002905">
    <property type="entry name" value="Trm1"/>
</dbReference>
<feature type="region of interest" description="Disordered" evidence="10">
    <location>
        <begin position="410"/>
        <end position="439"/>
    </location>
</feature>
<dbReference type="SUPFAM" id="SSF53335">
    <property type="entry name" value="S-adenosyl-L-methionine-dependent methyltransferases"/>
    <property type="match status" value="1"/>
</dbReference>
<name>A0A367YKX8_9ASCO</name>
<dbReference type="AlphaFoldDB" id="A0A367YKX8"/>
<accession>A0A367YKX8</accession>